<dbReference type="GO" id="GO:0003994">
    <property type="term" value="F:aconitate hydratase activity"/>
    <property type="evidence" value="ECO:0007669"/>
    <property type="project" value="UniProtKB-EC"/>
</dbReference>
<gene>
    <name evidence="6" type="ORF">EDM56_27715</name>
</gene>
<evidence type="ECO:0000256" key="2">
    <source>
        <dbReference type="ARBA" id="ARBA00023004"/>
    </source>
</evidence>
<proteinExistence type="predicted"/>
<reference evidence="6 7" key="1">
    <citation type="submission" date="2018-10" db="EMBL/GenBank/DDBJ databases">
        <title>Phylogenomics of Brevibacillus.</title>
        <authorList>
            <person name="Dunlap C."/>
        </authorList>
    </citation>
    <scope>NUCLEOTIDE SEQUENCE [LARGE SCALE GENOMIC DNA]</scope>
    <source>
        <strain evidence="6 7">JCM 15716</strain>
    </source>
</reference>
<sequence length="430" mass="46663">MLDTEVSSMGEIELSQRDKELLAGAEGTAPQMAMRILLRMAKVQGAKQLIDVTRAHIDGCIYTGEASLQFAETLADAGGQVHVPTSMNAISIDRKGWRTQGVDPAFAHLADRLATAYERMGAKPTFTCSPYQLPEAPVFGEHIAWAESNAVVYANSVIGARTNRYGDFMDICAALTGRAPLAGFHLDKARLGTVLIDMPEYEKIDSTFYPVVGYLVGSRVGSGVPVIRGIKEKPSADQLKAFGAAVATAGAVGMFHMIGITPEASTVEEAFGGYPPLNHWKISRDEIADVWRTLSTASEQKVDLILMGSPHFSFEECVELAQLVEGKQCHPDVRFFITTSRYVYEKAKAAGVAKKIEAFGATFLMDICLCMISTTVPHDCKTIMTNSGKFAHYGPGLVDREIYFGGMNDCVQTAITSSPKISIPDWLTLQ</sequence>
<dbReference type="Pfam" id="PF04412">
    <property type="entry name" value="AcnX"/>
    <property type="match status" value="1"/>
</dbReference>
<feature type="domain" description="Phosphomevalonate dehydratase large subunit-like" evidence="5">
    <location>
        <begin position="12"/>
        <end position="412"/>
    </location>
</feature>
<dbReference type="Proteomes" id="UP000271031">
    <property type="component" value="Unassembled WGS sequence"/>
</dbReference>
<protein>
    <recommendedName>
        <fullName evidence="1">aconitate hydratase</fullName>
        <ecNumber evidence="1">4.2.1.3</ecNumber>
    </recommendedName>
</protein>
<keyword evidence="2" id="KW-0408">Iron</keyword>
<evidence type="ECO:0000256" key="3">
    <source>
        <dbReference type="ARBA" id="ARBA00023239"/>
    </source>
</evidence>
<dbReference type="InterPro" id="IPR036008">
    <property type="entry name" value="Aconitase_4Fe-4S_dom"/>
</dbReference>
<dbReference type="EMBL" id="RHHQ01000025">
    <property type="protein sequence ID" value="RNB80198.1"/>
    <property type="molecule type" value="Genomic_DNA"/>
</dbReference>
<keyword evidence="7" id="KW-1185">Reference proteome</keyword>
<dbReference type="EC" id="4.2.1.3" evidence="1"/>
<dbReference type="PANTHER" id="PTHR36577:SF3">
    <property type="entry name" value="DUF521 DOMAIN PROTEIN (AFU_ORTHOLOGUE AFUA_6G00490)"/>
    <property type="match status" value="1"/>
</dbReference>
<keyword evidence="3" id="KW-0456">Lyase</keyword>
<evidence type="ECO:0000313" key="7">
    <source>
        <dbReference type="Proteomes" id="UP000271031"/>
    </source>
</evidence>
<name>A0A3M8CX44_9BACL</name>
<comment type="catalytic activity">
    <reaction evidence="4">
        <text>citrate = D-threo-isocitrate</text>
        <dbReference type="Rhea" id="RHEA:10336"/>
        <dbReference type="ChEBI" id="CHEBI:15562"/>
        <dbReference type="ChEBI" id="CHEBI:16947"/>
        <dbReference type="EC" id="4.2.1.3"/>
    </reaction>
</comment>
<dbReference type="SUPFAM" id="SSF53732">
    <property type="entry name" value="Aconitase iron-sulfur domain"/>
    <property type="match status" value="1"/>
</dbReference>
<dbReference type="Gene3D" id="3.30.499.10">
    <property type="entry name" value="Aconitase, domain 3"/>
    <property type="match status" value="1"/>
</dbReference>
<dbReference type="InterPro" id="IPR015931">
    <property type="entry name" value="Acnase/IPM_dHydase_lsu_aba_1/3"/>
</dbReference>
<dbReference type="InterPro" id="IPR007506">
    <property type="entry name" value="PMDh-L-like_dom"/>
</dbReference>
<dbReference type="CDD" id="cd01355">
    <property type="entry name" value="AcnX"/>
    <property type="match status" value="1"/>
</dbReference>
<evidence type="ECO:0000256" key="4">
    <source>
        <dbReference type="ARBA" id="ARBA00023501"/>
    </source>
</evidence>
<evidence type="ECO:0000256" key="1">
    <source>
        <dbReference type="ARBA" id="ARBA00012926"/>
    </source>
</evidence>
<dbReference type="AlphaFoldDB" id="A0A3M8CX44"/>
<accession>A0A3M8CX44</accession>
<organism evidence="6 7">
    <name type="scientific">Brevibacillus fluminis</name>
    <dbReference type="NCBI Taxonomy" id="511487"/>
    <lineage>
        <taxon>Bacteria</taxon>
        <taxon>Bacillati</taxon>
        <taxon>Bacillota</taxon>
        <taxon>Bacilli</taxon>
        <taxon>Bacillales</taxon>
        <taxon>Paenibacillaceae</taxon>
        <taxon>Brevibacillus</taxon>
    </lineage>
</organism>
<dbReference type="PANTHER" id="PTHR36577">
    <property type="entry name" value="DUF521 DOMAIN PROTEIN (AFU_ORTHOLOGUE AFUA_6G00490)"/>
    <property type="match status" value="1"/>
</dbReference>
<comment type="caution">
    <text evidence="6">The sequence shown here is derived from an EMBL/GenBank/DDBJ whole genome shotgun (WGS) entry which is preliminary data.</text>
</comment>
<evidence type="ECO:0000313" key="6">
    <source>
        <dbReference type="EMBL" id="RNB80198.1"/>
    </source>
</evidence>
<evidence type="ECO:0000259" key="5">
    <source>
        <dbReference type="Pfam" id="PF04412"/>
    </source>
</evidence>